<organism evidence="2 3">
    <name type="scientific">Populus alba x Populus x berolinensis</name>
    <dbReference type="NCBI Taxonomy" id="444605"/>
    <lineage>
        <taxon>Eukaryota</taxon>
        <taxon>Viridiplantae</taxon>
        <taxon>Streptophyta</taxon>
        <taxon>Embryophyta</taxon>
        <taxon>Tracheophyta</taxon>
        <taxon>Spermatophyta</taxon>
        <taxon>Magnoliopsida</taxon>
        <taxon>eudicotyledons</taxon>
        <taxon>Gunneridae</taxon>
        <taxon>Pentapetalae</taxon>
        <taxon>rosids</taxon>
        <taxon>fabids</taxon>
        <taxon>Malpighiales</taxon>
        <taxon>Salicaceae</taxon>
        <taxon>Saliceae</taxon>
        <taxon>Populus</taxon>
    </lineage>
</organism>
<dbReference type="Proteomes" id="UP001164929">
    <property type="component" value="Chromosome 10"/>
</dbReference>
<feature type="compositionally biased region" description="Low complexity" evidence="1">
    <location>
        <begin position="60"/>
        <end position="84"/>
    </location>
</feature>
<accession>A0AAD6Q7G6</accession>
<dbReference type="GO" id="GO:0005634">
    <property type="term" value="C:nucleus"/>
    <property type="evidence" value="ECO:0007669"/>
    <property type="project" value="TreeGrafter"/>
</dbReference>
<keyword evidence="3" id="KW-1185">Reference proteome</keyword>
<sequence>MMVGSPTTSISKSAGGSPRTSASTIGGRNIPSILGHLSQHSSSNSGTKPQMSHQQPLSKQQQAQIIHRSDQQQQQSQGTSATSSTGMLSLCPPVTLAFTSSTDPAKAAANNMKGGGLPSQGLIHAQFAAAQPPGKPHQILPAGFSYVHPVPTAVQVKPAEKKQQPAGE</sequence>
<feature type="compositionally biased region" description="Polar residues" evidence="1">
    <location>
        <begin position="38"/>
        <end position="59"/>
    </location>
</feature>
<feature type="region of interest" description="Disordered" evidence="1">
    <location>
        <begin position="1"/>
        <end position="87"/>
    </location>
</feature>
<gene>
    <name evidence="2" type="ORF">NC653_024103</name>
</gene>
<evidence type="ECO:0000313" key="2">
    <source>
        <dbReference type="EMBL" id="KAJ6980660.1"/>
    </source>
</evidence>
<dbReference type="GO" id="GO:0042752">
    <property type="term" value="P:regulation of circadian rhythm"/>
    <property type="evidence" value="ECO:0007669"/>
    <property type="project" value="InterPro"/>
</dbReference>
<evidence type="ECO:0000256" key="1">
    <source>
        <dbReference type="SAM" id="MobiDB-lite"/>
    </source>
</evidence>
<dbReference type="AlphaFoldDB" id="A0AAD6Q7G6"/>
<evidence type="ECO:0000313" key="3">
    <source>
        <dbReference type="Proteomes" id="UP001164929"/>
    </source>
</evidence>
<name>A0AAD6Q7G6_9ROSI</name>
<comment type="caution">
    <text evidence="2">The sequence shown here is derived from an EMBL/GenBank/DDBJ whole genome shotgun (WGS) entry which is preliminary data.</text>
</comment>
<dbReference type="EMBL" id="JAQIZT010000010">
    <property type="protein sequence ID" value="KAJ6980660.1"/>
    <property type="molecule type" value="Genomic_DNA"/>
</dbReference>
<feature type="compositionally biased region" description="Polar residues" evidence="1">
    <location>
        <begin position="1"/>
        <end position="26"/>
    </location>
</feature>
<protein>
    <submittedName>
        <fullName evidence="2">Uncharacterized protein</fullName>
    </submittedName>
</protein>
<dbReference type="PANTHER" id="PTHR34798:SF2">
    <property type="entry name" value="PROTEIN TIME FOR COFFEE"/>
    <property type="match status" value="1"/>
</dbReference>
<dbReference type="InterPro" id="IPR039317">
    <property type="entry name" value="TIC"/>
</dbReference>
<dbReference type="PANTHER" id="PTHR34798">
    <property type="entry name" value="PROTEIN TIME FOR COFFEE"/>
    <property type="match status" value="1"/>
</dbReference>
<proteinExistence type="predicted"/>
<reference evidence="2" key="1">
    <citation type="journal article" date="2023" name="Mol. Ecol. Resour.">
        <title>Chromosome-level genome assembly of a triploid poplar Populus alba 'Berolinensis'.</title>
        <authorList>
            <person name="Chen S."/>
            <person name="Yu Y."/>
            <person name="Wang X."/>
            <person name="Wang S."/>
            <person name="Zhang T."/>
            <person name="Zhou Y."/>
            <person name="He R."/>
            <person name="Meng N."/>
            <person name="Wang Y."/>
            <person name="Liu W."/>
            <person name="Liu Z."/>
            <person name="Liu J."/>
            <person name="Guo Q."/>
            <person name="Huang H."/>
            <person name="Sederoff R.R."/>
            <person name="Wang G."/>
            <person name="Qu G."/>
            <person name="Chen S."/>
        </authorList>
    </citation>
    <scope>NUCLEOTIDE SEQUENCE</scope>
    <source>
        <strain evidence="2">SC-2020</strain>
    </source>
</reference>